<dbReference type="EMBL" id="CAXITT010000654">
    <property type="protein sequence ID" value="CAL1544874.1"/>
    <property type="molecule type" value="Genomic_DNA"/>
</dbReference>
<evidence type="ECO:0000256" key="5">
    <source>
        <dbReference type="ARBA" id="ARBA00038039"/>
    </source>
</evidence>
<evidence type="ECO:0000256" key="2">
    <source>
        <dbReference type="ARBA" id="ARBA00022692"/>
    </source>
</evidence>
<gene>
    <name evidence="7" type="ORF">GSLYS_00018357001</name>
</gene>
<evidence type="ECO:0000313" key="7">
    <source>
        <dbReference type="EMBL" id="CAL1544874.1"/>
    </source>
</evidence>
<keyword evidence="2 6" id="KW-0812">Transmembrane</keyword>
<keyword evidence="4 6" id="KW-0472">Membrane</keyword>
<feature type="transmembrane region" description="Helical" evidence="6">
    <location>
        <begin position="217"/>
        <end position="237"/>
    </location>
</feature>
<feature type="transmembrane region" description="Helical" evidence="6">
    <location>
        <begin position="108"/>
        <end position="129"/>
    </location>
</feature>
<evidence type="ECO:0000256" key="4">
    <source>
        <dbReference type="ARBA" id="ARBA00023136"/>
    </source>
</evidence>
<dbReference type="PANTHER" id="PTHR16201">
    <property type="entry name" value="SEVEN TRANSMEMBRANE PROTEIN 1-RELATED"/>
    <property type="match status" value="1"/>
</dbReference>
<reference evidence="7 8" key="1">
    <citation type="submission" date="2024-04" db="EMBL/GenBank/DDBJ databases">
        <authorList>
            <consortium name="Genoscope - CEA"/>
            <person name="William W."/>
        </authorList>
    </citation>
    <scope>NUCLEOTIDE SEQUENCE [LARGE SCALE GENOMIC DNA]</scope>
</reference>
<evidence type="ECO:0000313" key="8">
    <source>
        <dbReference type="Proteomes" id="UP001497497"/>
    </source>
</evidence>
<protein>
    <recommendedName>
        <fullName evidence="9">PQ-loop repeat-containing protein 2</fullName>
    </recommendedName>
</protein>
<comment type="similarity">
    <text evidence="5">Belongs to the laat-1 family.</text>
</comment>
<evidence type="ECO:0008006" key="9">
    <source>
        <dbReference type="Google" id="ProtNLM"/>
    </source>
</evidence>
<comment type="subcellular location">
    <subcellularLocation>
        <location evidence="1">Membrane</location>
        <topology evidence="1">Multi-pass membrane protein</topology>
    </subcellularLocation>
</comment>
<dbReference type="GO" id="GO:0015174">
    <property type="term" value="F:basic amino acid transmembrane transporter activity"/>
    <property type="evidence" value="ECO:0007669"/>
    <property type="project" value="TreeGrafter"/>
</dbReference>
<comment type="caution">
    <text evidence="7">The sequence shown here is derived from an EMBL/GenBank/DDBJ whole genome shotgun (WGS) entry which is preliminary data.</text>
</comment>
<dbReference type="SMART" id="SM00679">
    <property type="entry name" value="CTNS"/>
    <property type="match status" value="2"/>
</dbReference>
<sequence length="345" mass="38787">MDSLYNLLPPEGGKLTNQSNITSCPDGIQWIYAVMGDCCITVREQISAYLGIASIFLWGFVGIPQMCKNICHIAGMVGLSVFLILQWVGGDLANLIGCILTRQNNFQIILAVYFIVMDIFLLVQYMHYLCWKHRKRLRESEGNIQPSPKVLLCLMGLFVFTTTLWNQTFAALSKEITGLHDDYLVAGHTSRSLLFASSDPAEFVGDKPIFWNDTRNVIGYCIGIISAIFYSGSRVSQIYKNVRAQSTEGLAFLTFTVAVFGNLTYGGQIIILDFSGDYVLEKLPWLLGSFGVVLLDCCILFQFMYYKQRDEIKTEEHQSLLTGEYIINADDNSQDEQGEENPCIN</sequence>
<feature type="transmembrane region" description="Helical" evidence="6">
    <location>
        <begin position="46"/>
        <end position="63"/>
    </location>
</feature>
<keyword evidence="8" id="KW-1185">Reference proteome</keyword>
<dbReference type="Pfam" id="PF04193">
    <property type="entry name" value="PQ-loop"/>
    <property type="match status" value="2"/>
</dbReference>
<keyword evidence="3 6" id="KW-1133">Transmembrane helix</keyword>
<dbReference type="FunFam" id="1.20.1280.290:FF:000009">
    <property type="entry name" value="PQ loop repeat family protein"/>
    <property type="match status" value="1"/>
</dbReference>
<dbReference type="InterPro" id="IPR006603">
    <property type="entry name" value="PQ-loop_rpt"/>
</dbReference>
<organism evidence="7 8">
    <name type="scientific">Lymnaea stagnalis</name>
    <name type="common">Great pond snail</name>
    <name type="synonym">Helix stagnalis</name>
    <dbReference type="NCBI Taxonomy" id="6523"/>
    <lineage>
        <taxon>Eukaryota</taxon>
        <taxon>Metazoa</taxon>
        <taxon>Spiralia</taxon>
        <taxon>Lophotrochozoa</taxon>
        <taxon>Mollusca</taxon>
        <taxon>Gastropoda</taxon>
        <taxon>Heterobranchia</taxon>
        <taxon>Euthyneura</taxon>
        <taxon>Panpulmonata</taxon>
        <taxon>Hygrophila</taxon>
        <taxon>Lymnaeoidea</taxon>
        <taxon>Lymnaeidae</taxon>
        <taxon>Lymnaea</taxon>
    </lineage>
</organism>
<dbReference type="InterPro" id="IPR051415">
    <property type="entry name" value="LAAT-1"/>
</dbReference>
<name>A0AAV2IGH5_LYMST</name>
<dbReference type="AlphaFoldDB" id="A0AAV2IGH5"/>
<feature type="transmembrane region" description="Helical" evidence="6">
    <location>
        <begin position="150"/>
        <end position="172"/>
    </location>
</feature>
<feature type="transmembrane region" description="Helical" evidence="6">
    <location>
        <begin position="283"/>
        <end position="306"/>
    </location>
</feature>
<feature type="transmembrane region" description="Helical" evidence="6">
    <location>
        <begin position="70"/>
        <end position="88"/>
    </location>
</feature>
<dbReference type="GO" id="GO:0098852">
    <property type="term" value="C:lytic vacuole membrane"/>
    <property type="evidence" value="ECO:0007669"/>
    <property type="project" value="UniProtKB-ARBA"/>
</dbReference>
<accession>A0AAV2IGH5</accession>
<evidence type="ECO:0000256" key="3">
    <source>
        <dbReference type="ARBA" id="ARBA00022989"/>
    </source>
</evidence>
<dbReference type="Gene3D" id="1.20.1280.290">
    <property type="match status" value="2"/>
</dbReference>
<dbReference type="PANTHER" id="PTHR16201:SF34">
    <property type="entry name" value="LYSOSOMAL AMINO ACID TRANSPORTER 1"/>
    <property type="match status" value="1"/>
</dbReference>
<evidence type="ECO:0000256" key="6">
    <source>
        <dbReference type="SAM" id="Phobius"/>
    </source>
</evidence>
<feature type="transmembrane region" description="Helical" evidence="6">
    <location>
        <begin position="249"/>
        <end position="271"/>
    </location>
</feature>
<dbReference type="Proteomes" id="UP001497497">
    <property type="component" value="Unassembled WGS sequence"/>
</dbReference>
<proteinExistence type="inferred from homology"/>
<evidence type="ECO:0000256" key="1">
    <source>
        <dbReference type="ARBA" id="ARBA00004141"/>
    </source>
</evidence>